<organism evidence="11 12">
    <name type="scientific">Marchantia polymorpha</name>
    <name type="common">Common liverwort</name>
    <name type="synonym">Marchantia aquatica</name>
    <dbReference type="NCBI Taxonomy" id="3197"/>
    <lineage>
        <taxon>Eukaryota</taxon>
        <taxon>Viridiplantae</taxon>
        <taxon>Streptophyta</taxon>
        <taxon>Embryophyta</taxon>
        <taxon>Marchantiophyta</taxon>
        <taxon>Marchantiopsida</taxon>
        <taxon>Marchantiidae</taxon>
        <taxon>Marchantiales</taxon>
        <taxon>Marchantiaceae</taxon>
        <taxon>Marchantia</taxon>
    </lineage>
</organism>
<feature type="domain" description="Inositol polyphosphate-related phosphatase" evidence="10">
    <location>
        <begin position="860"/>
        <end position="1246"/>
    </location>
</feature>
<feature type="region of interest" description="Disordered" evidence="9">
    <location>
        <begin position="368"/>
        <end position="387"/>
    </location>
</feature>
<feature type="region of interest" description="Disordered" evidence="9">
    <location>
        <begin position="230"/>
        <end position="266"/>
    </location>
</feature>
<dbReference type="SUPFAM" id="SSF50978">
    <property type="entry name" value="WD40 repeat-like"/>
    <property type="match status" value="1"/>
</dbReference>
<keyword evidence="3" id="KW-1017">Isopeptide bond</keyword>
<accession>A0A2R6XQ10</accession>
<dbReference type="Pfam" id="PF23754">
    <property type="entry name" value="Beta-prop_IP5PC_F"/>
    <property type="match status" value="1"/>
</dbReference>
<evidence type="ECO:0000256" key="7">
    <source>
        <dbReference type="ARBA" id="ARBA00022842"/>
    </source>
</evidence>
<evidence type="ECO:0000256" key="2">
    <source>
        <dbReference type="ARBA" id="ARBA00010768"/>
    </source>
</evidence>
<dbReference type="InterPro" id="IPR036691">
    <property type="entry name" value="Endo/exonu/phosph_ase_sf"/>
</dbReference>
<feature type="compositionally biased region" description="Polar residues" evidence="9">
    <location>
        <begin position="1451"/>
        <end position="1464"/>
    </location>
</feature>
<keyword evidence="4" id="KW-0479">Metal-binding</keyword>
<keyword evidence="12" id="KW-1185">Reference proteome</keyword>
<dbReference type="Gene3D" id="3.60.10.10">
    <property type="entry name" value="Endonuclease/exonuclease/phosphatase"/>
    <property type="match status" value="1"/>
</dbReference>
<feature type="region of interest" description="Disordered" evidence="9">
    <location>
        <begin position="311"/>
        <end position="355"/>
    </location>
</feature>
<feature type="region of interest" description="Disordered" evidence="9">
    <location>
        <begin position="1417"/>
        <end position="1464"/>
    </location>
</feature>
<keyword evidence="5" id="KW-0677">Repeat</keyword>
<evidence type="ECO:0000256" key="5">
    <source>
        <dbReference type="ARBA" id="ARBA00022737"/>
    </source>
</evidence>
<evidence type="ECO:0000256" key="8">
    <source>
        <dbReference type="ARBA" id="ARBA00022843"/>
    </source>
</evidence>
<dbReference type="GO" id="GO:0046872">
    <property type="term" value="F:metal ion binding"/>
    <property type="evidence" value="ECO:0007669"/>
    <property type="project" value="UniProtKB-KW"/>
</dbReference>
<dbReference type="InterPro" id="IPR046985">
    <property type="entry name" value="IP5"/>
</dbReference>
<dbReference type="SMART" id="SM00128">
    <property type="entry name" value="IPPc"/>
    <property type="match status" value="1"/>
</dbReference>
<feature type="compositionally biased region" description="Polar residues" evidence="9">
    <location>
        <begin position="256"/>
        <end position="266"/>
    </location>
</feature>
<gene>
    <name evidence="11" type="ORF">MARPO_0006s0212</name>
</gene>
<dbReference type="Gramene" id="Mp3g07380.2">
    <property type="protein sequence ID" value="Mp3g07380.2.cds"/>
    <property type="gene ID" value="Mp3g07380"/>
</dbReference>
<reference evidence="11" key="2">
    <citation type="submission" date="2017-12" db="EMBL/GenBank/DDBJ databases">
        <title>WGS assembly of Marchantia polymorpha.</title>
        <authorList>
            <person name="Bowman J.L."/>
            <person name="Kohchi T."/>
            <person name="Yamato K.T."/>
            <person name="Jenkins J."/>
            <person name="Shu S."/>
            <person name="Ishizaki K."/>
            <person name="Yamaoka S."/>
            <person name="Nishihama R."/>
            <person name="Nakamura Y."/>
            <person name="Berger F."/>
            <person name="Adam C."/>
            <person name="Aki S.S."/>
            <person name="Althoff F."/>
            <person name="Araki T."/>
            <person name="Arteaga-Vazquez M.A."/>
            <person name="Balasubrmanian S."/>
            <person name="Bauer D."/>
            <person name="Boehm C.R."/>
            <person name="Briginshaw L."/>
            <person name="Caballero-Perez J."/>
            <person name="Catarino B."/>
            <person name="Chen F."/>
            <person name="Chiyoda S."/>
            <person name="Chovatia M."/>
            <person name="Davies K.M."/>
            <person name="Delmans M."/>
            <person name="Demura T."/>
            <person name="Dierschke T."/>
            <person name="Dolan L."/>
            <person name="Dorantes-Acosta A.E."/>
            <person name="Eklund D.M."/>
            <person name="Florent S.N."/>
            <person name="Flores-Sandoval E."/>
            <person name="Fujiyama A."/>
            <person name="Fukuzawa H."/>
            <person name="Galik B."/>
            <person name="Grimanelli D."/>
            <person name="Grimwood J."/>
            <person name="Grossniklaus U."/>
            <person name="Hamada T."/>
            <person name="Haseloff J."/>
            <person name="Hetherington A.J."/>
            <person name="Higo A."/>
            <person name="Hirakawa Y."/>
            <person name="Hundley H.N."/>
            <person name="Ikeda Y."/>
            <person name="Inoue K."/>
            <person name="Inoue S."/>
            <person name="Ishida S."/>
            <person name="Jia Q."/>
            <person name="Kakita M."/>
            <person name="Kanazawa T."/>
            <person name="Kawai Y."/>
            <person name="Kawashima T."/>
            <person name="Kennedy M."/>
            <person name="Kinose K."/>
            <person name="Kinoshita T."/>
            <person name="Kohara Y."/>
            <person name="Koide E."/>
            <person name="Komatsu K."/>
            <person name="Kopischke S."/>
            <person name="Kubo M."/>
            <person name="Kyozuka J."/>
            <person name="Lagercrantz U."/>
            <person name="Lin S.S."/>
            <person name="Lindquist E."/>
            <person name="Lipzen A.M."/>
            <person name="Lu C."/>
            <person name="Luna E.D."/>
            <person name="Martienssen R.A."/>
            <person name="Minamino N."/>
            <person name="Mizutani M."/>
            <person name="Mizutani M."/>
            <person name="Mochizuki N."/>
            <person name="Monte I."/>
            <person name="Mosher R."/>
            <person name="Nagasaki H."/>
            <person name="Nakagami H."/>
            <person name="Naramoto S."/>
            <person name="Nishitani K."/>
            <person name="Ohtani M."/>
            <person name="Okamoto T."/>
            <person name="Okumura M."/>
            <person name="Phillips J."/>
            <person name="Pollak B."/>
            <person name="Reinders A."/>
            <person name="Roevekamp M."/>
            <person name="Sano R."/>
            <person name="Sawa S."/>
            <person name="Schmid M.W."/>
            <person name="Shirakawa M."/>
            <person name="Solano R."/>
            <person name="Spunde A."/>
            <person name="Suetsugu N."/>
            <person name="Sugano S."/>
            <person name="Sugiyama A."/>
            <person name="Sun R."/>
            <person name="Suzuki Y."/>
            <person name="Takenaka M."/>
            <person name="Takezawa D."/>
            <person name="Tomogane H."/>
            <person name="Tsuzuki M."/>
            <person name="Ueda T."/>
            <person name="Umeda M."/>
            <person name="Ward J.M."/>
            <person name="Watanabe Y."/>
            <person name="Yazaki K."/>
            <person name="Yokoyama R."/>
            <person name="Yoshitake Y."/>
            <person name="Yotsui I."/>
            <person name="Zachgo S."/>
            <person name="Schmutz J."/>
        </authorList>
    </citation>
    <scope>NUCLEOTIDE SEQUENCE [LARGE SCALE GENOMIC DNA]</scope>
    <source>
        <strain evidence="11">Tak-1</strain>
    </source>
</reference>
<dbReference type="Pfam" id="PF23755">
    <property type="entry name" value="Ig-like_IP5PC_F"/>
    <property type="match status" value="1"/>
</dbReference>
<dbReference type="GO" id="GO:0046856">
    <property type="term" value="P:phosphatidylinositol dephosphorylation"/>
    <property type="evidence" value="ECO:0007669"/>
    <property type="project" value="InterPro"/>
</dbReference>
<dbReference type="Pfam" id="PF22669">
    <property type="entry name" value="Exo_endo_phos2"/>
    <property type="match status" value="1"/>
</dbReference>
<reference evidence="12" key="1">
    <citation type="journal article" date="2017" name="Cell">
        <title>Insights into land plant evolution garnered from the Marchantia polymorpha genome.</title>
        <authorList>
            <person name="Bowman J.L."/>
            <person name="Kohchi T."/>
            <person name="Yamato K.T."/>
            <person name="Jenkins J."/>
            <person name="Shu S."/>
            <person name="Ishizaki K."/>
            <person name="Yamaoka S."/>
            <person name="Nishihama R."/>
            <person name="Nakamura Y."/>
            <person name="Berger F."/>
            <person name="Adam C."/>
            <person name="Aki S.S."/>
            <person name="Althoff F."/>
            <person name="Araki T."/>
            <person name="Arteaga-Vazquez M.A."/>
            <person name="Balasubrmanian S."/>
            <person name="Barry K."/>
            <person name="Bauer D."/>
            <person name="Boehm C.R."/>
            <person name="Briginshaw L."/>
            <person name="Caballero-Perez J."/>
            <person name="Catarino B."/>
            <person name="Chen F."/>
            <person name="Chiyoda S."/>
            <person name="Chovatia M."/>
            <person name="Davies K.M."/>
            <person name="Delmans M."/>
            <person name="Demura T."/>
            <person name="Dierschke T."/>
            <person name="Dolan L."/>
            <person name="Dorantes-Acosta A.E."/>
            <person name="Eklund D.M."/>
            <person name="Florent S.N."/>
            <person name="Flores-Sandoval E."/>
            <person name="Fujiyama A."/>
            <person name="Fukuzawa H."/>
            <person name="Galik B."/>
            <person name="Grimanelli D."/>
            <person name="Grimwood J."/>
            <person name="Grossniklaus U."/>
            <person name="Hamada T."/>
            <person name="Haseloff J."/>
            <person name="Hetherington A.J."/>
            <person name="Higo A."/>
            <person name="Hirakawa Y."/>
            <person name="Hundley H.N."/>
            <person name="Ikeda Y."/>
            <person name="Inoue K."/>
            <person name="Inoue S.I."/>
            <person name="Ishida S."/>
            <person name="Jia Q."/>
            <person name="Kakita M."/>
            <person name="Kanazawa T."/>
            <person name="Kawai Y."/>
            <person name="Kawashima T."/>
            <person name="Kennedy M."/>
            <person name="Kinose K."/>
            <person name="Kinoshita T."/>
            <person name="Kohara Y."/>
            <person name="Koide E."/>
            <person name="Komatsu K."/>
            <person name="Kopischke S."/>
            <person name="Kubo M."/>
            <person name="Kyozuka J."/>
            <person name="Lagercrantz U."/>
            <person name="Lin S.S."/>
            <person name="Lindquist E."/>
            <person name="Lipzen A.M."/>
            <person name="Lu C.W."/>
            <person name="De Luna E."/>
            <person name="Martienssen R.A."/>
            <person name="Minamino N."/>
            <person name="Mizutani M."/>
            <person name="Mizutani M."/>
            <person name="Mochizuki N."/>
            <person name="Monte I."/>
            <person name="Mosher R."/>
            <person name="Nagasaki H."/>
            <person name="Nakagami H."/>
            <person name="Naramoto S."/>
            <person name="Nishitani K."/>
            <person name="Ohtani M."/>
            <person name="Okamoto T."/>
            <person name="Okumura M."/>
            <person name="Phillips J."/>
            <person name="Pollak B."/>
            <person name="Reinders A."/>
            <person name="Rovekamp M."/>
            <person name="Sano R."/>
            <person name="Sawa S."/>
            <person name="Schmid M.W."/>
            <person name="Shirakawa M."/>
            <person name="Solano R."/>
            <person name="Spunde A."/>
            <person name="Suetsugu N."/>
            <person name="Sugano S."/>
            <person name="Sugiyama A."/>
            <person name="Sun R."/>
            <person name="Suzuki Y."/>
            <person name="Takenaka M."/>
            <person name="Takezawa D."/>
            <person name="Tomogane H."/>
            <person name="Tsuzuki M."/>
            <person name="Ueda T."/>
            <person name="Umeda M."/>
            <person name="Ward J.M."/>
            <person name="Watanabe Y."/>
            <person name="Yazaki K."/>
            <person name="Yokoyama R."/>
            <person name="Yoshitake Y."/>
            <person name="Yotsui I."/>
            <person name="Zachgo S."/>
            <person name="Schmutz J."/>
        </authorList>
    </citation>
    <scope>NUCLEOTIDE SEQUENCE [LARGE SCALE GENOMIC DNA]</scope>
    <source>
        <strain evidence="12">Tak-1</strain>
    </source>
</reference>
<feature type="compositionally biased region" description="Low complexity" evidence="9">
    <location>
        <begin position="235"/>
        <end position="249"/>
    </location>
</feature>
<dbReference type="FunFam" id="3.60.10.10:FF:000011">
    <property type="entry name" value="Type II inositol polyphosphate 5-phosphatase 15"/>
    <property type="match status" value="1"/>
</dbReference>
<evidence type="ECO:0000313" key="11">
    <source>
        <dbReference type="EMBL" id="PTQ48200.1"/>
    </source>
</evidence>
<dbReference type="PANTHER" id="PTHR11200">
    <property type="entry name" value="INOSITOL 5-PHOSPHATASE"/>
    <property type="match status" value="1"/>
</dbReference>
<keyword evidence="6" id="KW-0378">Hydrolase</keyword>
<dbReference type="Gramene" id="Mp3g07380.1">
    <property type="protein sequence ID" value="Mp3g07380.1.cds"/>
    <property type="gene ID" value="Mp3g07380"/>
</dbReference>
<dbReference type="EMBL" id="KZ772678">
    <property type="protein sequence ID" value="PTQ48199.1"/>
    <property type="molecule type" value="Genomic_DNA"/>
</dbReference>
<dbReference type="SUPFAM" id="SSF56219">
    <property type="entry name" value="DNase I-like"/>
    <property type="match status" value="1"/>
</dbReference>
<evidence type="ECO:0000256" key="3">
    <source>
        <dbReference type="ARBA" id="ARBA00022499"/>
    </source>
</evidence>
<sequence>MAGTQRGSSRSPSSERTTPVRMSPRGSIDESFDLLTGAFPHPFVVADAAAAAAAGGLGAAARSEIGAGATSSTSPARGNPNGAGVDAVFGNPAMVLQQQQLQQQPMDLLTGFYQPQSRSPPPNLVVPAPVAAKQDAWKRDGQVHSSPAAGGPSKEYFAATPISPHYPFVENAVPSRASYSVSPPPPAAVIPRVSDAATESSSPGHRNRSGPVDGSFANFSSVAENMSNLDFGGRSHSSGSAGPLLSPSPQTRSHRSSSGGSLAYANSVNNHKSGGFVNNSYSADSAYKGESIAKQSASMPSGIGLERLQQMPPHARAETSRAPTTPLDVNYSTPVRGAPSAPAYQIETTRRSASEPKLYQRAPSLNISSRSQGKEPAAVMDPRTPTSASKTIVHDEFVGAISGKGIYRAPRRGAVHPTRPVSLELRPHPLRGAPPNPVSRLTCFASSVWAACELGLMVWEVDHATGRGCAGTGNNLGDEDAASYEFLRLQGSTTVSMAADVANEVIWTGHRDGKIRLWSARPSTDSDSSSSSSSSSKRVSRSASLVFQAHRPAVTALVITSYGELWAGFDSGELKAWPWEAVAKAMSGVGDGASYMEKSYIELRIRNVGVGPNGPIAPEVRFLVADHANGRVWCGGAQYIAIWDARTRDFVRMFGGPSGQADLTSLDAGSPGKEILSDEDLKVGYAKVGKKEKGGWLQRSRNAVMGAADAVRRAASGGGQNADDGRRLEALVAAADGTMWGGYGSGLLVQWDYQGYRLQEILHRNVVIRSMCPVGNRLWVGYADGKVQVLPPGNAATNPIGGWQAHRLSVIQMAVCDAYVFSLGSNGSIRGWNVTSPDRNLDGMLKTTMSNRADSYTRQRNLLVLAATWNTAQERASVHSVRTWLGIDPRSDQPPEASIVVVGLQEVEMGAGAIGMAAVKETVGMGLQEKGSQTGQWWLSQIDASLGEGKEYERVGSRQLAGMLVGVWVRKHLLPYVGEVEAGAVACGFGRALGNKGAVGVKMMIFRRTICVLTSHLAAHMEHVSRRNSDFEHIYNQMSFGRSMRINVTAAAAGVTNAVQNMLRGGHTVRRTSVTVDQDYVDRDGPLSPDSDPTSDDAPELAEADLLIWTGDLNYRIDNMSYEETIGLIKKKAYDTLLSADQLRIEMASGRTFHGLREGHIKFPPTYKFDKGFTVYDTSEKRRIPAWCDRVLFRDSFDNGTDASRGIKLTRPIKATVVSYEAIMEIEDSDHKPVRCLLNVDLSVIDENARRREYGDVMRDAHIQSCIAELGYIPDTTLNTNRVLLNDVDTSNLILKNSDRQYRLLYLVHCEGLPARGPCPCGQHSTKDSPRQNAGFKEQFPRAGYGFPHWIMVSPAAGVVGPGESIPIRIKYVMRTGGSDQQDKVVVLVVRWKGALSSRYKQHRVCVCHGPSIRSLGKEKESSKIRSNDQQRRLSPREKEPQPYTGRPDYASSSFTQSTPDLLL</sequence>
<dbReference type="Proteomes" id="UP000244005">
    <property type="component" value="Unassembled WGS sequence"/>
</dbReference>
<dbReference type="InterPro" id="IPR015943">
    <property type="entry name" value="WD40/YVTN_repeat-like_dom_sf"/>
</dbReference>
<feature type="region of interest" description="Disordered" evidence="9">
    <location>
        <begin position="1"/>
        <end position="30"/>
    </location>
</feature>
<evidence type="ECO:0000256" key="1">
    <source>
        <dbReference type="ARBA" id="ARBA00001946"/>
    </source>
</evidence>
<protein>
    <recommendedName>
        <fullName evidence="10">Inositol polyphosphate-related phosphatase domain-containing protein</fullName>
    </recommendedName>
</protein>
<evidence type="ECO:0000256" key="9">
    <source>
        <dbReference type="SAM" id="MobiDB-lite"/>
    </source>
</evidence>
<evidence type="ECO:0000259" key="10">
    <source>
        <dbReference type="SMART" id="SM00128"/>
    </source>
</evidence>
<evidence type="ECO:0000313" key="12">
    <source>
        <dbReference type="Proteomes" id="UP000244005"/>
    </source>
</evidence>
<feature type="compositionally biased region" description="Basic and acidic residues" evidence="9">
    <location>
        <begin position="1417"/>
        <end position="1441"/>
    </location>
</feature>
<feature type="compositionally biased region" description="Low complexity" evidence="9">
    <location>
        <begin position="8"/>
        <end position="19"/>
    </location>
</feature>
<evidence type="ECO:0000256" key="4">
    <source>
        <dbReference type="ARBA" id="ARBA00022723"/>
    </source>
</evidence>
<feature type="region of interest" description="Disordered" evidence="9">
    <location>
        <begin position="193"/>
        <end position="216"/>
    </location>
</feature>
<keyword evidence="8" id="KW-0832">Ubl conjugation</keyword>
<dbReference type="OrthoDB" id="1925875at2759"/>
<dbReference type="InterPro" id="IPR056455">
    <property type="entry name" value="Ig-like_IP5PC_F"/>
</dbReference>
<dbReference type="EMBL" id="KZ772678">
    <property type="protein sequence ID" value="PTQ48200.1"/>
    <property type="molecule type" value="Genomic_DNA"/>
</dbReference>
<keyword evidence="7" id="KW-0460">Magnesium</keyword>
<comment type="cofactor">
    <cofactor evidence="1">
        <name>Mg(2+)</name>
        <dbReference type="ChEBI" id="CHEBI:18420"/>
    </cofactor>
</comment>
<dbReference type="GO" id="GO:0004439">
    <property type="term" value="F:phosphatidylinositol-4,5-bisphosphate 5-phosphatase activity"/>
    <property type="evidence" value="ECO:0000318"/>
    <property type="project" value="GO_Central"/>
</dbReference>
<feature type="region of interest" description="Disordered" evidence="9">
    <location>
        <begin position="1074"/>
        <end position="1098"/>
    </location>
</feature>
<comment type="similarity">
    <text evidence="2">Belongs to the inositol polyphosphate 5-phosphatase family.</text>
</comment>
<dbReference type="InterPro" id="IPR000300">
    <property type="entry name" value="IPPc"/>
</dbReference>
<dbReference type="PANTHER" id="PTHR11200:SF300">
    <property type="entry name" value="TYPE II INOSITOL 1,4,5-TRISPHOSPHATE 5-PHOSPHATASE"/>
    <property type="match status" value="1"/>
</dbReference>
<evidence type="ECO:0000256" key="6">
    <source>
        <dbReference type="ARBA" id="ARBA00022801"/>
    </source>
</evidence>
<dbReference type="InterPro" id="IPR036322">
    <property type="entry name" value="WD40_repeat_dom_sf"/>
</dbReference>
<dbReference type="InterPro" id="IPR056454">
    <property type="entry name" value="Beta-prop_IP5PC_F"/>
</dbReference>
<dbReference type="Gene3D" id="2.130.10.10">
    <property type="entry name" value="YVTN repeat-like/Quinoprotein amine dehydrogenase"/>
    <property type="match status" value="1"/>
</dbReference>
<dbReference type="OMA" id="GIRGWHV"/>
<proteinExistence type="inferred from homology"/>
<name>A0A2R6XQ10_MARPO</name>